<evidence type="ECO:0000256" key="3">
    <source>
        <dbReference type="ARBA" id="ARBA00022448"/>
    </source>
</evidence>
<dbReference type="PIRSF" id="PIRSF002741">
    <property type="entry name" value="MppA"/>
    <property type="match status" value="1"/>
</dbReference>
<comment type="caution">
    <text evidence="7">The sequence shown here is derived from an EMBL/GenBank/DDBJ whole genome shotgun (WGS) entry which is preliminary data.</text>
</comment>
<dbReference type="PANTHER" id="PTHR30290:SF10">
    <property type="entry name" value="PERIPLASMIC OLIGOPEPTIDE-BINDING PROTEIN-RELATED"/>
    <property type="match status" value="1"/>
</dbReference>
<evidence type="ECO:0000313" key="7">
    <source>
        <dbReference type="EMBL" id="KAB1071733.1"/>
    </source>
</evidence>
<comment type="subcellular location">
    <subcellularLocation>
        <location evidence="1">Periplasm</location>
    </subcellularLocation>
</comment>
<dbReference type="GO" id="GO:0015833">
    <property type="term" value="P:peptide transport"/>
    <property type="evidence" value="ECO:0007669"/>
    <property type="project" value="TreeGrafter"/>
</dbReference>
<dbReference type="GO" id="GO:0043190">
    <property type="term" value="C:ATP-binding cassette (ABC) transporter complex"/>
    <property type="evidence" value="ECO:0007669"/>
    <property type="project" value="InterPro"/>
</dbReference>
<dbReference type="EMBL" id="VZZJ01000017">
    <property type="protein sequence ID" value="KAB1071733.1"/>
    <property type="molecule type" value="Genomic_DNA"/>
</dbReference>
<evidence type="ECO:0000256" key="5">
    <source>
        <dbReference type="SAM" id="SignalP"/>
    </source>
</evidence>
<dbReference type="PANTHER" id="PTHR30290">
    <property type="entry name" value="PERIPLASMIC BINDING COMPONENT OF ABC TRANSPORTER"/>
    <property type="match status" value="1"/>
</dbReference>
<keyword evidence="3" id="KW-0813">Transport</keyword>
<dbReference type="Gene3D" id="3.10.105.10">
    <property type="entry name" value="Dipeptide-binding Protein, Domain 3"/>
    <property type="match status" value="1"/>
</dbReference>
<proteinExistence type="inferred from homology"/>
<evidence type="ECO:0000256" key="4">
    <source>
        <dbReference type="ARBA" id="ARBA00022729"/>
    </source>
</evidence>
<dbReference type="AlphaFoldDB" id="A0A6N6MKH9"/>
<dbReference type="InterPro" id="IPR000914">
    <property type="entry name" value="SBP_5_dom"/>
</dbReference>
<comment type="similarity">
    <text evidence="2">Belongs to the bacterial solute-binding protein 5 family.</text>
</comment>
<evidence type="ECO:0000256" key="1">
    <source>
        <dbReference type="ARBA" id="ARBA00004418"/>
    </source>
</evidence>
<dbReference type="Gene3D" id="3.40.190.10">
    <property type="entry name" value="Periplasmic binding protein-like II"/>
    <property type="match status" value="1"/>
</dbReference>
<evidence type="ECO:0000259" key="6">
    <source>
        <dbReference type="Pfam" id="PF00496"/>
    </source>
</evidence>
<dbReference type="InterPro" id="IPR030678">
    <property type="entry name" value="Peptide/Ni-bd"/>
</dbReference>
<dbReference type="Proteomes" id="UP000441523">
    <property type="component" value="Unassembled WGS sequence"/>
</dbReference>
<feature type="signal peptide" evidence="5">
    <location>
        <begin position="1"/>
        <end position="21"/>
    </location>
</feature>
<organism evidence="7 8">
    <name type="scientific">Methylobacterium planeticum</name>
    <dbReference type="NCBI Taxonomy" id="2615211"/>
    <lineage>
        <taxon>Bacteria</taxon>
        <taxon>Pseudomonadati</taxon>
        <taxon>Pseudomonadota</taxon>
        <taxon>Alphaproteobacteria</taxon>
        <taxon>Hyphomicrobiales</taxon>
        <taxon>Methylobacteriaceae</taxon>
        <taxon>Methylobacterium</taxon>
    </lineage>
</organism>
<keyword evidence="4 5" id="KW-0732">Signal</keyword>
<reference evidence="7 8" key="1">
    <citation type="submission" date="2019-09" db="EMBL/GenBank/DDBJ databases">
        <title>YIM 132548 draft genome.</title>
        <authorList>
            <person name="Jiang L."/>
        </authorList>
    </citation>
    <scope>NUCLEOTIDE SEQUENCE [LARGE SCALE GENOMIC DNA]</scope>
    <source>
        <strain evidence="7 8">YIM 132548</strain>
    </source>
</reference>
<dbReference type="GO" id="GO:0030288">
    <property type="term" value="C:outer membrane-bounded periplasmic space"/>
    <property type="evidence" value="ECO:0007669"/>
    <property type="project" value="UniProtKB-ARBA"/>
</dbReference>
<accession>A0A6N6MKH9</accession>
<evidence type="ECO:0000313" key="8">
    <source>
        <dbReference type="Proteomes" id="UP000441523"/>
    </source>
</evidence>
<keyword evidence="8" id="KW-1185">Reference proteome</keyword>
<feature type="domain" description="Solute-binding protein family 5" evidence="6">
    <location>
        <begin position="78"/>
        <end position="450"/>
    </location>
</feature>
<dbReference type="CDD" id="cd08492">
    <property type="entry name" value="PBP2_NikA_DppA_OppA_like_15"/>
    <property type="match status" value="1"/>
</dbReference>
<feature type="chain" id="PRO_5026734079" evidence="5">
    <location>
        <begin position="22"/>
        <end position="540"/>
    </location>
</feature>
<dbReference type="InterPro" id="IPR039424">
    <property type="entry name" value="SBP_5"/>
</dbReference>
<protein>
    <submittedName>
        <fullName evidence="7">ABC transporter substrate-binding protein</fullName>
    </submittedName>
</protein>
<name>A0A6N6MKH9_9HYPH</name>
<dbReference type="SUPFAM" id="SSF53850">
    <property type="entry name" value="Periplasmic binding protein-like II"/>
    <property type="match status" value="1"/>
</dbReference>
<sequence length="540" mass="58708">MRKFVSLLALAALSTAGLADAVRARSDAAQPRPGGSITWGVTTEPSCFDPHRSSQQAAFFVARNYIDSLVGKRADGSFAPWLATQWSIAPDGLTYTFTLREDVAFHDGETFDAAAVKANYDFVKKPENAATAASLLENFTGAEVVAPHVVRFTLSRPDSTFLESVSNVKLGLISPKALAKGDLCGGGPALAGTGPFVFERYVRGQSATFVRNKAYAWAPGYAAHHGPAYLDRFTFRFLPEYAVRTGALTSGQVDVIEGVQATDVSLFADQPDFTLLVGPSGASTSFTFNINYTRWPADDVRVRRALRDGFDPEPIVRQVYLGHVPRAWSIIGPANPAYNKALVGAWGNDIAGANRLLDEAGWTTRDAEGFRTKDGRRLRIDVGYPQPYVRDNREILIQGIQAALRKNIGLDLNLRIVTAGEYAKGNATGTWAIYPNTDNPSDPARELWDMLGSKGFLYTNVPHPDPEITGLIDEALQATDPTRKRALTDRIQALGVEKAFIVPLFAPSWFLAAKKRVRGLSFEAGLDSPSSAYDVWLEGA</sequence>
<dbReference type="Pfam" id="PF00496">
    <property type="entry name" value="SBP_bac_5"/>
    <property type="match status" value="1"/>
</dbReference>
<evidence type="ECO:0000256" key="2">
    <source>
        <dbReference type="ARBA" id="ARBA00005695"/>
    </source>
</evidence>
<dbReference type="GO" id="GO:1904680">
    <property type="term" value="F:peptide transmembrane transporter activity"/>
    <property type="evidence" value="ECO:0007669"/>
    <property type="project" value="TreeGrafter"/>
</dbReference>
<gene>
    <name evidence="7" type="ORF">F6X51_18125</name>
</gene>